<evidence type="ECO:0000313" key="1">
    <source>
        <dbReference type="EMBL" id="KAI0529239.1"/>
    </source>
</evidence>
<gene>
    <name evidence="1" type="ORF">KFK09_001786</name>
</gene>
<protein>
    <submittedName>
        <fullName evidence="1">Uncharacterized protein</fullName>
    </submittedName>
</protein>
<dbReference type="AlphaFoldDB" id="A0A8T3CAI5"/>
<sequence>MAADIRRRLPAGGTLEDLRSVTKVLNRSSRQLLSPPAFGDGKIGFCLINKTMNNKGIVIKEGGVAARIEPEVIGKGKGKVIEEDVGRFLKGRVSLKLSDGSDASPSSLALKMNSPSSSGIIISKEVENLDRNWSVNLNMANSKASKRKKESNSPDVNGETEKLLFSDLFNVREVESADQGIGGVAVPSLIGELEGEKTIAWSKKENIKVSDLQLGDFLAEDGLTVKLHEDNEKENANRLWNSIVIKVFGGDPPLRTISYELRR</sequence>
<organism evidence="1 2">
    <name type="scientific">Dendrobium nobile</name>
    <name type="common">Orchid</name>
    <dbReference type="NCBI Taxonomy" id="94219"/>
    <lineage>
        <taxon>Eukaryota</taxon>
        <taxon>Viridiplantae</taxon>
        <taxon>Streptophyta</taxon>
        <taxon>Embryophyta</taxon>
        <taxon>Tracheophyta</taxon>
        <taxon>Spermatophyta</taxon>
        <taxon>Magnoliopsida</taxon>
        <taxon>Liliopsida</taxon>
        <taxon>Asparagales</taxon>
        <taxon>Orchidaceae</taxon>
        <taxon>Epidendroideae</taxon>
        <taxon>Malaxideae</taxon>
        <taxon>Dendrobiinae</taxon>
        <taxon>Dendrobium</taxon>
    </lineage>
</organism>
<evidence type="ECO:0000313" key="2">
    <source>
        <dbReference type="Proteomes" id="UP000829196"/>
    </source>
</evidence>
<proteinExistence type="predicted"/>
<reference evidence="1" key="1">
    <citation type="journal article" date="2022" name="Front. Genet.">
        <title>Chromosome-Scale Assembly of the Dendrobium nobile Genome Provides Insights Into the Molecular Mechanism of the Biosynthesis of the Medicinal Active Ingredient of Dendrobium.</title>
        <authorList>
            <person name="Xu Q."/>
            <person name="Niu S.-C."/>
            <person name="Li K.-L."/>
            <person name="Zheng P.-J."/>
            <person name="Zhang X.-J."/>
            <person name="Jia Y."/>
            <person name="Liu Y."/>
            <person name="Niu Y.-X."/>
            <person name="Yu L.-H."/>
            <person name="Chen D.-F."/>
            <person name="Zhang G.-Q."/>
        </authorList>
    </citation>
    <scope>NUCLEOTIDE SEQUENCE</scope>
    <source>
        <tissue evidence="1">Leaf</tissue>
    </source>
</reference>
<accession>A0A8T3CAI5</accession>
<name>A0A8T3CAI5_DENNO</name>
<dbReference type="Proteomes" id="UP000829196">
    <property type="component" value="Unassembled WGS sequence"/>
</dbReference>
<dbReference type="EMBL" id="JAGYWB010000002">
    <property type="protein sequence ID" value="KAI0529239.1"/>
    <property type="molecule type" value="Genomic_DNA"/>
</dbReference>
<comment type="caution">
    <text evidence="1">The sequence shown here is derived from an EMBL/GenBank/DDBJ whole genome shotgun (WGS) entry which is preliminary data.</text>
</comment>
<keyword evidence="2" id="KW-1185">Reference proteome</keyword>